<feature type="transmembrane region" description="Helical" evidence="1">
    <location>
        <begin position="45"/>
        <end position="66"/>
    </location>
</feature>
<feature type="transmembrane region" description="Helical" evidence="1">
    <location>
        <begin position="87"/>
        <end position="109"/>
    </location>
</feature>
<keyword evidence="1" id="KW-1133">Transmembrane helix</keyword>
<evidence type="ECO:0000313" key="2">
    <source>
        <dbReference type="EMBL" id="GAA4765193.1"/>
    </source>
</evidence>
<accession>A0ABP8ZST8</accession>
<evidence type="ECO:0000256" key="1">
    <source>
        <dbReference type="SAM" id="Phobius"/>
    </source>
</evidence>
<feature type="transmembrane region" description="Helical" evidence="1">
    <location>
        <begin position="366"/>
        <end position="387"/>
    </location>
</feature>
<keyword evidence="3" id="KW-1185">Reference proteome</keyword>
<feature type="transmembrane region" description="Helical" evidence="1">
    <location>
        <begin position="228"/>
        <end position="247"/>
    </location>
</feature>
<dbReference type="EMBL" id="BAABKO010000001">
    <property type="protein sequence ID" value="GAA4765193.1"/>
    <property type="molecule type" value="Genomic_DNA"/>
</dbReference>
<feature type="transmembrane region" description="Helical" evidence="1">
    <location>
        <begin position="187"/>
        <end position="207"/>
    </location>
</feature>
<dbReference type="Proteomes" id="UP001501645">
    <property type="component" value="Unassembled WGS sequence"/>
</dbReference>
<gene>
    <name evidence="2" type="ORF">GCM10023351_05090</name>
</gene>
<reference evidence="3" key="1">
    <citation type="journal article" date="2019" name="Int. J. Syst. Evol. Microbiol.">
        <title>The Global Catalogue of Microorganisms (GCM) 10K type strain sequencing project: providing services to taxonomists for standard genome sequencing and annotation.</title>
        <authorList>
            <consortium name="The Broad Institute Genomics Platform"/>
            <consortium name="The Broad Institute Genome Sequencing Center for Infectious Disease"/>
            <person name="Wu L."/>
            <person name="Ma J."/>
        </authorList>
    </citation>
    <scope>NUCLEOTIDE SEQUENCE [LARGE SCALE GENOMIC DNA]</scope>
    <source>
        <strain evidence="3">JCM 18537</strain>
    </source>
</reference>
<keyword evidence="1" id="KW-0812">Transmembrane</keyword>
<proteinExistence type="predicted"/>
<comment type="caution">
    <text evidence="2">The sequence shown here is derived from an EMBL/GenBank/DDBJ whole genome shotgun (WGS) entry which is preliminary data.</text>
</comment>
<evidence type="ECO:0008006" key="4">
    <source>
        <dbReference type="Google" id="ProtNLM"/>
    </source>
</evidence>
<feature type="transmembrane region" description="Helical" evidence="1">
    <location>
        <begin position="285"/>
        <end position="304"/>
    </location>
</feature>
<protein>
    <recommendedName>
        <fullName evidence="4">DUF998 domain-containing protein</fullName>
    </recommendedName>
</protein>
<feature type="transmembrane region" description="Helical" evidence="1">
    <location>
        <begin position="121"/>
        <end position="143"/>
    </location>
</feature>
<feature type="transmembrane region" description="Helical" evidence="1">
    <location>
        <begin position="150"/>
        <end position="167"/>
    </location>
</feature>
<name>A0ABP8ZST8_9MICO</name>
<evidence type="ECO:0000313" key="3">
    <source>
        <dbReference type="Proteomes" id="UP001501645"/>
    </source>
</evidence>
<feature type="transmembrane region" description="Helical" evidence="1">
    <location>
        <begin position="310"/>
        <end position="329"/>
    </location>
</feature>
<feature type="transmembrane region" description="Helical" evidence="1">
    <location>
        <begin position="259"/>
        <end position="278"/>
    </location>
</feature>
<sequence length="391" mass="40683">MWTARYEAESGAQIAAMAGALVGVVLGLWLCGGRLTPLWGAETSVGLVAAFAGAVTGLPTAAIVYLRVASRRVWWRRRHRLRRTLDVAGVSVSATAVPALVMLSTFAVFGRAFRDLALDGLAATTVVALVAAAAGYALALLAYGLDTRSLAVLLLLFVVGGVFASMLTADDPAWWTLNFSMLGAGGYTSSAVFNVTIIVAGVMLLTLADYLTIELRAKRTAARIDGVVVVRTILVIVGVALSGVGLVPVDVNVAVHNTFAITALVGFATLMGATPALVDGLPRTFLALTTVFAIAIGVIVLLFWPVRYLNLTAVELLAVLLIFVWLIMFTRNTPARARTVAPVTAPAPVDTPGALRRKGRSGPDGAARALGAAATLVIGAVIGAAIARRRT</sequence>
<organism evidence="2 3">
    <name type="scientific">Microbacterium gilvum</name>
    <dbReference type="NCBI Taxonomy" id="1336204"/>
    <lineage>
        <taxon>Bacteria</taxon>
        <taxon>Bacillati</taxon>
        <taxon>Actinomycetota</taxon>
        <taxon>Actinomycetes</taxon>
        <taxon>Micrococcales</taxon>
        <taxon>Microbacteriaceae</taxon>
        <taxon>Microbacterium</taxon>
    </lineage>
</organism>
<feature type="transmembrane region" description="Helical" evidence="1">
    <location>
        <begin position="12"/>
        <end position="30"/>
    </location>
</feature>
<keyword evidence="1" id="KW-0472">Membrane</keyword>